<evidence type="ECO:0000313" key="3">
    <source>
        <dbReference type="Proteomes" id="UP001200034"/>
    </source>
</evidence>
<sequence length="107" mass="11928">MQTAAGQQRHAPRPLHHQSMHHQHQHQHHQQQQQLQRSNGHHRPVPLGNSNYNKMLSSSHSSPREISASPRRAPLDTTVSGSTSGFGFSRGKTLSNPTMGQLMSRST</sequence>
<organism evidence="2 3">
    <name type="scientific">Drosophila rubida</name>
    <dbReference type="NCBI Taxonomy" id="30044"/>
    <lineage>
        <taxon>Eukaryota</taxon>
        <taxon>Metazoa</taxon>
        <taxon>Ecdysozoa</taxon>
        <taxon>Arthropoda</taxon>
        <taxon>Hexapoda</taxon>
        <taxon>Insecta</taxon>
        <taxon>Pterygota</taxon>
        <taxon>Neoptera</taxon>
        <taxon>Endopterygota</taxon>
        <taxon>Diptera</taxon>
        <taxon>Brachycera</taxon>
        <taxon>Muscomorpha</taxon>
        <taxon>Ephydroidea</taxon>
        <taxon>Drosophilidae</taxon>
        <taxon>Drosophila</taxon>
    </lineage>
</organism>
<protein>
    <submittedName>
        <fullName evidence="2">Uncharacterized protein</fullName>
    </submittedName>
</protein>
<accession>A0AAD4JYJ4</accession>
<feature type="compositionally biased region" description="Polar residues" evidence="1">
    <location>
        <begin position="48"/>
        <end position="61"/>
    </location>
</feature>
<proteinExistence type="predicted"/>
<dbReference type="Proteomes" id="UP001200034">
    <property type="component" value="Unassembled WGS sequence"/>
</dbReference>
<feature type="compositionally biased region" description="Polar residues" evidence="1">
    <location>
        <begin position="94"/>
        <end position="107"/>
    </location>
</feature>
<dbReference type="EMBL" id="JAJJHW010002774">
    <property type="protein sequence ID" value="KAH8365982.1"/>
    <property type="molecule type" value="Genomic_DNA"/>
</dbReference>
<keyword evidence="3" id="KW-1185">Reference proteome</keyword>
<evidence type="ECO:0000313" key="2">
    <source>
        <dbReference type="EMBL" id="KAH8365982.1"/>
    </source>
</evidence>
<feature type="compositionally biased region" description="Basic residues" evidence="1">
    <location>
        <begin position="10"/>
        <end position="29"/>
    </location>
</feature>
<comment type="caution">
    <text evidence="2">The sequence shown here is derived from an EMBL/GenBank/DDBJ whole genome shotgun (WGS) entry which is preliminary data.</text>
</comment>
<feature type="non-terminal residue" evidence="2">
    <location>
        <position position="107"/>
    </location>
</feature>
<feature type="compositionally biased region" description="Low complexity" evidence="1">
    <location>
        <begin position="77"/>
        <end position="93"/>
    </location>
</feature>
<reference evidence="2" key="1">
    <citation type="journal article" date="2021" name="Mol. Ecol. Resour.">
        <title>Phylogenomic analyses of the genus Drosophila reveals genomic signals of climate adaptation.</title>
        <authorList>
            <person name="Li F."/>
            <person name="Rane R.V."/>
            <person name="Luria V."/>
            <person name="Xiong Z."/>
            <person name="Chen J."/>
            <person name="Li Z."/>
            <person name="Catullo R.A."/>
            <person name="Griffin P.C."/>
            <person name="Schiffer M."/>
            <person name="Pearce S."/>
            <person name="Lee S.F."/>
            <person name="McElroy K."/>
            <person name="Stocker A."/>
            <person name="Shirriffs J."/>
            <person name="Cockerell F."/>
            <person name="Coppin C."/>
            <person name="Sgro C.M."/>
            <person name="Karger A."/>
            <person name="Cain J.W."/>
            <person name="Weber J.A."/>
            <person name="Santpere G."/>
            <person name="Kirschner M.W."/>
            <person name="Hoffmann A.A."/>
            <person name="Oakeshott J.G."/>
            <person name="Zhang G."/>
        </authorList>
    </citation>
    <scope>NUCLEOTIDE SEQUENCE</scope>
    <source>
        <strain evidence="2">BGI-SZ-2011g</strain>
    </source>
</reference>
<gene>
    <name evidence="2" type="ORF">KR093_007914</name>
</gene>
<feature type="region of interest" description="Disordered" evidence="1">
    <location>
        <begin position="1"/>
        <end position="107"/>
    </location>
</feature>
<name>A0AAD4JYJ4_9MUSC</name>
<evidence type="ECO:0000256" key="1">
    <source>
        <dbReference type="SAM" id="MobiDB-lite"/>
    </source>
</evidence>
<dbReference type="AlphaFoldDB" id="A0AAD4JYJ4"/>